<dbReference type="InterPro" id="IPR007168">
    <property type="entry name" value="Phageshock_PspC_N"/>
</dbReference>
<keyword evidence="3 6" id="KW-0812">Transmembrane</keyword>
<evidence type="ECO:0000313" key="11">
    <source>
        <dbReference type="Proteomes" id="UP001597534"/>
    </source>
</evidence>
<accession>A0ABW5YKJ4</accession>
<evidence type="ECO:0000256" key="6">
    <source>
        <dbReference type="SAM" id="Phobius"/>
    </source>
</evidence>
<dbReference type="InterPro" id="IPR054321">
    <property type="entry name" value="PspC-rel_TM"/>
</dbReference>
<protein>
    <submittedName>
        <fullName evidence="10">PspC domain-containing protein</fullName>
    </submittedName>
</protein>
<keyword evidence="5 6" id="KW-0472">Membrane</keyword>
<feature type="transmembrane region" description="Helical" evidence="6">
    <location>
        <begin position="235"/>
        <end position="261"/>
    </location>
</feature>
<evidence type="ECO:0000256" key="2">
    <source>
        <dbReference type="ARBA" id="ARBA00022475"/>
    </source>
</evidence>
<dbReference type="InterPro" id="IPR054319">
    <property type="entry name" value="PspC-rel_ToastRack"/>
</dbReference>
<name>A0ABW5YKJ4_9FLAO</name>
<dbReference type="EMBL" id="JBHUPC010000012">
    <property type="protein sequence ID" value="MFD2891599.1"/>
    <property type="molecule type" value="Genomic_DNA"/>
</dbReference>
<feature type="transmembrane region" description="Helical" evidence="6">
    <location>
        <begin position="322"/>
        <end position="340"/>
    </location>
</feature>
<keyword evidence="11" id="KW-1185">Reference proteome</keyword>
<evidence type="ECO:0000259" key="8">
    <source>
        <dbReference type="Pfam" id="PF22571"/>
    </source>
</evidence>
<organism evidence="10 11">
    <name type="scientific">Flavobacterium chuncheonense</name>
    <dbReference type="NCBI Taxonomy" id="2026653"/>
    <lineage>
        <taxon>Bacteria</taxon>
        <taxon>Pseudomonadati</taxon>
        <taxon>Bacteroidota</taxon>
        <taxon>Flavobacteriia</taxon>
        <taxon>Flavobacteriales</taxon>
        <taxon>Flavobacteriaceae</taxon>
        <taxon>Flavobacterium</taxon>
    </lineage>
</organism>
<evidence type="ECO:0000256" key="3">
    <source>
        <dbReference type="ARBA" id="ARBA00022692"/>
    </source>
</evidence>
<evidence type="ECO:0000256" key="1">
    <source>
        <dbReference type="ARBA" id="ARBA00004162"/>
    </source>
</evidence>
<dbReference type="PANTHER" id="PTHR33885:SF3">
    <property type="entry name" value="PHAGE SHOCK PROTEIN C"/>
    <property type="match status" value="1"/>
</dbReference>
<feature type="domain" description="PspC-related transmembrane region" evidence="8">
    <location>
        <begin position="204"/>
        <end position="345"/>
    </location>
</feature>
<evidence type="ECO:0000313" key="10">
    <source>
        <dbReference type="EMBL" id="MFD2891599.1"/>
    </source>
</evidence>
<dbReference type="Pfam" id="PF04024">
    <property type="entry name" value="PspC"/>
    <property type="match status" value="1"/>
</dbReference>
<reference evidence="11" key="1">
    <citation type="journal article" date="2019" name="Int. J. Syst. Evol. Microbiol.">
        <title>The Global Catalogue of Microorganisms (GCM) 10K type strain sequencing project: providing services to taxonomists for standard genome sequencing and annotation.</title>
        <authorList>
            <consortium name="The Broad Institute Genomics Platform"/>
            <consortium name="The Broad Institute Genome Sequencing Center for Infectious Disease"/>
            <person name="Wu L."/>
            <person name="Ma J."/>
        </authorList>
    </citation>
    <scope>NUCLEOTIDE SEQUENCE [LARGE SCALE GENOMIC DNA]</scope>
    <source>
        <strain evidence="11">KCTC 22671</strain>
    </source>
</reference>
<dbReference type="Pfam" id="PF22744">
    <property type="entry name" value="Toast-rack_PspC-Cterm"/>
    <property type="match status" value="1"/>
</dbReference>
<feature type="transmembrane region" description="Helical" evidence="6">
    <location>
        <begin position="281"/>
        <end position="310"/>
    </location>
</feature>
<dbReference type="InterPro" id="IPR052027">
    <property type="entry name" value="PspC"/>
</dbReference>
<evidence type="ECO:0000256" key="4">
    <source>
        <dbReference type="ARBA" id="ARBA00022989"/>
    </source>
</evidence>
<dbReference type="Proteomes" id="UP001597534">
    <property type="component" value="Unassembled WGS sequence"/>
</dbReference>
<proteinExistence type="predicted"/>
<keyword evidence="2" id="KW-1003">Cell membrane</keyword>
<dbReference type="PANTHER" id="PTHR33885">
    <property type="entry name" value="PHAGE SHOCK PROTEIN C"/>
    <property type="match status" value="1"/>
</dbReference>
<feature type="domain" description="Phage shock protein PspC N-terminal" evidence="7">
    <location>
        <begin position="107"/>
        <end position="164"/>
    </location>
</feature>
<feature type="transmembrane region" description="Helical" evidence="6">
    <location>
        <begin position="137"/>
        <end position="161"/>
    </location>
</feature>
<comment type="caution">
    <text evidence="10">The sequence shown here is derived from an EMBL/GenBank/DDBJ whole genome shotgun (WGS) entry which is preliminary data.</text>
</comment>
<gene>
    <name evidence="10" type="ORF">ACFS5J_06170</name>
</gene>
<feature type="domain" description="PspC-related ToastRack" evidence="9">
    <location>
        <begin position="390"/>
        <end position="521"/>
    </location>
</feature>
<evidence type="ECO:0000256" key="5">
    <source>
        <dbReference type="ARBA" id="ARBA00023136"/>
    </source>
</evidence>
<dbReference type="Pfam" id="PF22571">
    <property type="entry name" value="LiaI-LiaF-TM_PspC"/>
    <property type="match status" value="1"/>
</dbReference>
<evidence type="ECO:0000259" key="9">
    <source>
        <dbReference type="Pfam" id="PF22744"/>
    </source>
</evidence>
<keyword evidence="4 6" id="KW-1133">Transmembrane helix</keyword>
<comment type="subcellular location">
    <subcellularLocation>
        <location evidence="1">Cell membrane</location>
        <topology evidence="1">Single-pass membrane protein</topology>
    </subcellularLocation>
</comment>
<sequence length="556" mass="63792">MNKTISINLGGFFFHIDEDAYQKLTRYFDAVKHSLSPEGKEEIIKDIESRIAELFQERLKNEKQVVSIIEVDEIIAIMGQPEDYRIDEDKNYQDNPNTAYTSYARPKKLYRDKDNSMLGGVLAGLGHYIGIDPLWLRIIMVILFFGFGTGLLIYILLWVLIPEAVTTSQKLEMRGEPINISNIEKKVKEGFDEITGKINNIDHQKLTRNARSGANQVVSTLGDIFINLFKVIAKILGVFIIFFSGLTLIGIFIGGIVMIFSSSLSDAFIFNKMDTPLTFDYPLWVQGILLILTVGIPLLFLIILGLKLVVNNMRPLNSYLKYSLLAVWIVALITSIYIGIKQATEVGFTGKVAQKEQLFTQPTDTLFLKMDFNDFYAKNVHRKKSNLYTHDENNNPIIYSNTVMIHLMNTENETPFIQIEKNADGKTYEDARKRAEKIKYNFDIQENTIKLDNYFITDFKNKFRDQEVHIYIYLPEGTIVFPDKSISKFLTSHNSDINIYYGNEGEYYTVEGDEMKCLSCPIEKENDSLNENMSIKINDKELNINVKDNEVNIRAN</sequence>
<evidence type="ECO:0000259" key="7">
    <source>
        <dbReference type="Pfam" id="PF04024"/>
    </source>
</evidence>
<dbReference type="RefSeq" id="WP_379811181.1">
    <property type="nucleotide sequence ID" value="NZ_JBHUPC010000012.1"/>
</dbReference>